<reference evidence="7 8" key="1">
    <citation type="journal article" date="2016" name="Nat. Commun.">
        <title>Thousands of microbial genomes shed light on interconnected biogeochemical processes in an aquifer system.</title>
        <authorList>
            <person name="Anantharaman K."/>
            <person name="Brown C.T."/>
            <person name="Hug L.A."/>
            <person name="Sharon I."/>
            <person name="Castelle C.J."/>
            <person name="Probst A.J."/>
            <person name="Thomas B.C."/>
            <person name="Singh A."/>
            <person name="Wilkins M.J."/>
            <person name="Karaoz U."/>
            <person name="Brodie E.L."/>
            <person name="Williams K.H."/>
            <person name="Hubbard S.S."/>
            <person name="Banfield J.F."/>
        </authorList>
    </citation>
    <scope>NUCLEOTIDE SEQUENCE [LARGE SCALE GENOMIC DNA]</scope>
</reference>
<dbReference type="Gene3D" id="1.10.8.10">
    <property type="entry name" value="DNA helicase RuvA subunit, C-terminal domain"/>
    <property type="match status" value="1"/>
</dbReference>
<dbReference type="Pfam" id="PF25025">
    <property type="entry name" value="EF-Ts_N"/>
    <property type="match status" value="1"/>
</dbReference>
<comment type="similarity">
    <text evidence="1 5">Belongs to the EF-Ts family.</text>
</comment>
<organism evidence="7 8">
    <name type="scientific">Candidatus Roizmanbacteria bacterium RIFCSPLOWO2_01_FULL_40_42</name>
    <dbReference type="NCBI Taxonomy" id="1802066"/>
    <lineage>
        <taxon>Bacteria</taxon>
        <taxon>Candidatus Roizmaniibacteriota</taxon>
    </lineage>
</organism>
<comment type="caution">
    <text evidence="7">The sequence shown here is derived from an EMBL/GenBank/DDBJ whole genome shotgun (WGS) entry which is preliminary data.</text>
</comment>
<sequence>MSKVDFAKLKKLREETGISFSLCKKALEESDNNIEEAKKKLTKWGAGKVKEKSGKSTSEGALFSYVHHNKKVMAVVEIQCETDFVSGNKEFQQVGQELAMQIASTNPSDMDDLLSQDYNRDPSKKVKDLLNELVLKIGENIKIARFMRWELGQK</sequence>
<keyword evidence="5" id="KW-0963">Cytoplasm</keyword>
<evidence type="ECO:0000259" key="6">
    <source>
        <dbReference type="Pfam" id="PF00889"/>
    </source>
</evidence>
<feature type="region of interest" description="Involved in Mg(2+) ion dislocation from EF-Tu" evidence="5">
    <location>
        <begin position="82"/>
        <end position="85"/>
    </location>
</feature>
<evidence type="ECO:0000256" key="1">
    <source>
        <dbReference type="ARBA" id="ARBA00005532"/>
    </source>
</evidence>
<dbReference type="Gene3D" id="3.30.479.20">
    <property type="entry name" value="Elongation factor Ts, dimerisation domain"/>
    <property type="match status" value="1"/>
</dbReference>
<keyword evidence="3 5" id="KW-0251">Elongation factor</keyword>
<dbReference type="CDD" id="cd14275">
    <property type="entry name" value="UBA_EF-Ts"/>
    <property type="match status" value="1"/>
</dbReference>
<dbReference type="SUPFAM" id="SSF46934">
    <property type="entry name" value="UBA-like"/>
    <property type="match status" value="1"/>
</dbReference>
<dbReference type="Proteomes" id="UP000178558">
    <property type="component" value="Unassembled WGS sequence"/>
</dbReference>
<evidence type="ECO:0000256" key="3">
    <source>
        <dbReference type="ARBA" id="ARBA00022768"/>
    </source>
</evidence>
<dbReference type="SUPFAM" id="SSF54713">
    <property type="entry name" value="Elongation factor Ts (EF-Ts), dimerisation domain"/>
    <property type="match status" value="1"/>
</dbReference>
<dbReference type="PANTHER" id="PTHR11741">
    <property type="entry name" value="ELONGATION FACTOR TS"/>
    <property type="match status" value="1"/>
</dbReference>
<evidence type="ECO:0000313" key="7">
    <source>
        <dbReference type="EMBL" id="OGK50879.1"/>
    </source>
</evidence>
<dbReference type="AlphaFoldDB" id="A0A1F7J5K5"/>
<evidence type="ECO:0000256" key="5">
    <source>
        <dbReference type="HAMAP-Rule" id="MF_00050"/>
    </source>
</evidence>
<dbReference type="InterPro" id="IPR009060">
    <property type="entry name" value="UBA-like_sf"/>
</dbReference>
<dbReference type="Pfam" id="PF00889">
    <property type="entry name" value="EF_TS"/>
    <property type="match status" value="1"/>
</dbReference>
<evidence type="ECO:0000256" key="2">
    <source>
        <dbReference type="ARBA" id="ARBA00016956"/>
    </source>
</evidence>
<dbReference type="GO" id="GO:0003746">
    <property type="term" value="F:translation elongation factor activity"/>
    <property type="evidence" value="ECO:0007669"/>
    <property type="project" value="UniProtKB-UniRule"/>
</dbReference>
<dbReference type="InterPro" id="IPR001816">
    <property type="entry name" value="Transl_elong_EFTs/EF1B"/>
</dbReference>
<comment type="subcellular location">
    <subcellularLocation>
        <location evidence="5">Cytoplasm</location>
    </subcellularLocation>
</comment>
<accession>A0A1F7J5K5</accession>
<dbReference type="EMBL" id="MGAQ01000010">
    <property type="protein sequence ID" value="OGK50879.1"/>
    <property type="molecule type" value="Genomic_DNA"/>
</dbReference>
<dbReference type="HAMAP" id="MF_00050">
    <property type="entry name" value="EF_Ts"/>
    <property type="match status" value="1"/>
</dbReference>
<keyword evidence="4 5" id="KW-0648">Protein biosynthesis</keyword>
<evidence type="ECO:0000256" key="4">
    <source>
        <dbReference type="ARBA" id="ARBA00022917"/>
    </source>
</evidence>
<dbReference type="GO" id="GO:0005737">
    <property type="term" value="C:cytoplasm"/>
    <property type="evidence" value="ECO:0007669"/>
    <property type="project" value="UniProtKB-SubCell"/>
</dbReference>
<gene>
    <name evidence="5" type="primary">tsf</name>
    <name evidence="7" type="ORF">A3B50_01205</name>
</gene>
<dbReference type="InterPro" id="IPR014039">
    <property type="entry name" value="Transl_elong_EFTs/EF1B_dimer"/>
</dbReference>
<dbReference type="PANTHER" id="PTHR11741:SF0">
    <property type="entry name" value="ELONGATION FACTOR TS, MITOCHONDRIAL"/>
    <property type="match status" value="1"/>
</dbReference>
<comment type="function">
    <text evidence="5">Associates with the EF-Tu.GDP complex and induces the exchange of GDP to GTP. It remains bound to the aminoacyl-tRNA.EF-Tu.GTP complex up to the GTP hydrolysis stage on the ribosome.</text>
</comment>
<feature type="domain" description="Translation elongation factor EFTs/EF1B dimerisation" evidence="6">
    <location>
        <begin position="74"/>
        <end position="151"/>
    </location>
</feature>
<dbReference type="InterPro" id="IPR036402">
    <property type="entry name" value="EF-Ts_dimer_sf"/>
</dbReference>
<protein>
    <recommendedName>
        <fullName evidence="2 5">Elongation factor Ts</fullName>
        <shortName evidence="5">EF-Ts</shortName>
    </recommendedName>
</protein>
<dbReference type="FunFam" id="1.10.8.10:FF:000001">
    <property type="entry name" value="Elongation factor Ts"/>
    <property type="match status" value="1"/>
</dbReference>
<evidence type="ECO:0000313" key="8">
    <source>
        <dbReference type="Proteomes" id="UP000178558"/>
    </source>
</evidence>
<name>A0A1F7J5K5_9BACT</name>
<proteinExistence type="inferred from homology"/>